<gene>
    <name evidence="4" type="primary">LOC106179500</name>
</gene>
<dbReference type="AlphaFoldDB" id="A0A1S3K7L4"/>
<dbReference type="InterPro" id="IPR019734">
    <property type="entry name" value="TPR_rpt"/>
</dbReference>
<evidence type="ECO:0000259" key="2">
    <source>
        <dbReference type="PROSITE" id="PS50104"/>
    </source>
</evidence>
<feature type="compositionally biased region" description="Low complexity" evidence="1">
    <location>
        <begin position="718"/>
        <end position="730"/>
    </location>
</feature>
<keyword evidence="3" id="KW-1185">Reference proteome</keyword>
<evidence type="ECO:0000313" key="3">
    <source>
        <dbReference type="Proteomes" id="UP000085678"/>
    </source>
</evidence>
<dbReference type="Gene3D" id="1.25.40.10">
    <property type="entry name" value="Tetratricopeptide repeat domain"/>
    <property type="match status" value="2"/>
</dbReference>
<name>A0A1S3K7L4_LINAN</name>
<evidence type="ECO:0000313" key="4">
    <source>
        <dbReference type="RefSeq" id="XP_013418613.1"/>
    </source>
</evidence>
<dbReference type="PANTHER" id="PTHR16253:SF0">
    <property type="entry name" value="TETRATRICOPEPTIDE REPEAT PROTEIN 22"/>
    <property type="match status" value="1"/>
</dbReference>
<dbReference type="Pfam" id="PF01582">
    <property type="entry name" value="TIR"/>
    <property type="match status" value="1"/>
</dbReference>
<protein>
    <submittedName>
        <fullName evidence="4">Uncharacterized protein LOC106179500</fullName>
    </submittedName>
</protein>
<dbReference type="InterPro" id="IPR035897">
    <property type="entry name" value="Toll_tir_struct_dom_sf"/>
</dbReference>
<sequence>MRYKRAIQKYMLTLQTGPHKYGMLNLLGVLQYQDGKTNESIKSFESILKEDGENLNALANLEYVYRELSCVSKAEQYKKKLEELMGGEEPSDEERKRRGRCLFEQGYMIAFDVNVTTKQEKRSKVCARAHKSYMQAWQEAGDLIDEVERTEWCFFIAHNLSQIYRNQSVLESIELNKDSAFMLIIKLLHKVTKGKDNHYKAQGWLHLGCVLGNVFIENSKKHTEAETISHISAEKTMQQHNQQQALQDDFSKLSAYIDSKQQEKPKTDVHVPNFIKENGLLEYFKEPELCFFWAEKYAPERTDTLNRYANYLKKRDDKDSRDFEKAETLLLKSIELDDGESNWFAYLLMGNMYKDLYRNKWYDKVLWGKGELPEKELGMAAQQYYKEAVKRNPTPQLYANLAEISHFLGINERREVIDEDQILEAVINFKHALESLDGEKDPSIHQRRGRCLKDFDQEKSAVESFKKAIETQKHKSNQTYSFRWLIDILAQWCQKNKQRLRDVDVEEAKSPENNSVNQSENISEHAKAKAACKKTRGELQYWFGEGCDKFQQKTLDKEIQRFWNPKDDKITSCPDVMVDLYSDLLQNNKKMLADRLKKGLSDLLAHYENSTNQPRPGPGEAQTDAPVSGDKAASKMLNVEVTQTEAEADVLPAGSNLKEFFSDYVRKLDEVDKEFERKAMAKTTEDTENAEGTEKSSESQQVVPCEQDLPPTPPVPPSSSEESSSAPAPCTEEKKTKDAQTMTDSEENLHLQNKKFERCDSTLESIPPPPRNAKNKKGKLYDFYVIYSEEDSDWVSYHLLTTLEGTQGFKGCVKERDFIPGTLILKSILESIENSFKVLVIFSSRKPDDMYEYEVDQAVLQRLDSKQNSFIIPICRESKTDVPKKLKDVNACFMVSAHDWEKLERALDDDNAQ</sequence>
<reference evidence="4" key="1">
    <citation type="submission" date="2025-08" db="UniProtKB">
        <authorList>
            <consortium name="RefSeq"/>
        </authorList>
    </citation>
    <scope>IDENTIFICATION</scope>
    <source>
        <tissue evidence="4">Gonads</tissue>
    </source>
</reference>
<dbReference type="InterPro" id="IPR042342">
    <property type="entry name" value="TTC22"/>
</dbReference>
<feature type="region of interest" description="Disordered" evidence="1">
    <location>
        <begin position="608"/>
        <end position="631"/>
    </location>
</feature>
<dbReference type="SUPFAM" id="SSF48452">
    <property type="entry name" value="TPR-like"/>
    <property type="match status" value="1"/>
</dbReference>
<dbReference type="GeneID" id="106179500"/>
<proteinExistence type="predicted"/>
<dbReference type="InterPro" id="IPR011990">
    <property type="entry name" value="TPR-like_helical_dom_sf"/>
</dbReference>
<organism evidence="3 4">
    <name type="scientific">Lingula anatina</name>
    <name type="common">Brachiopod</name>
    <name type="synonym">Lingula unguis</name>
    <dbReference type="NCBI Taxonomy" id="7574"/>
    <lineage>
        <taxon>Eukaryota</taxon>
        <taxon>Metazoa</taxon>
        <taxon>Spiralia</taxon>
        <taxon>Lophotrochozoa</taxon>
        <taxon>Brachiopoda</taxon>
        <taxon>Linguliformea</taxon>
        <taxon>Lingulata</taxon>
        <taxon>Lingulida</taxon>
        <taxon>Linguloidea</taxon>
        <taxon>Lingulidae</taxon>
        <taxon>Lingula</taxon>
    </lineage>
</organism>
<dbReference type="Gene3D" id="3.40.50.10140">
    <property type="entry name" value="Toll/interleukin-1 receptor homology (TIR) domain"/>
    <property type="match status" value="1"/>
</dbReference>
<dbReference type="KEGG" id="lak:106179500"/>
<dbReference type="SUPFAM" id="SSF52200">
    <property type="entry name" value="Toll/Interleukin receptor TIR domain"/>
    <property type="match status" value="1"/>
</dbReference>
<dbReference type="OrthoDB" id="9976543at2759"/>
<dbReference type="PANTHER" id="PTHR16253">
    <property type="entry name" value="TETRATRICOPEPTIDE REPEAT PROTEIN 22"/>
    <property type="match status" value="1"/>
</dbReference>
<feature type="region of interest" description="Disordered" evidence="1">
    <location>
        <begin position="679"/>
        <end position="753"/>
    </location>
</feature>
<dbReference type="SMART" id="SM00255">
    <property type="entry name" value="TIR"/>
    <property type="match status" value="1"/>
</dbReference>
<dbReference type="GO" id="GO:0007165">
    <property type="term" value="P:signal transduction"/>
    <property type="evidence" value="ECO:0007669"/>
    <property type="project" value="InterPro"/>
</dbReference>
<dbReference type="PROSITE" id="PS50104">
    <property type="entry name" value="TIR"/>
    <property type="match status" value="1"/>
</dbReference>
<accession>A0A1S3K7L4</accession>
<evidence type="ECO:0000256" key="1">
    <source>
        <dbReference type="SAM" id="MobiDB-lite"/>
    </source>
</evidence>
<dbReference type="InParanoid" id="A0A1S3K7L4"/>
<feature type="domain" description="TIR" evidence="2">
    <location>
        <begin position="779"/>
        <end position="911"/>
    </location>
</feature>
<dbReference type="RefSeq" id="XP_013418613.1">
    <property type="nucleotide sequence ID" value="XM_013563159.1"/>
</dbReference>
<dbReference type="InterPro" id="IPR000157">
    <property type="entry name" value="TIR_dom"/>
</dbReference>
<dbReference type="Proteomes" id="UP000085678">
    <property type="component" value="Unplaced"/>
</dbReference>
<dbReference type="SMART" id="SM00028">
    <property type="entry name" value="TPR"/>
    <property type="match status" value="2"/>
</dbReference>